<gene>
    <name evidence="2" type="ORF">ACOF00016_LOCUS16256</name>
</gene>
<dbReference type="AlphaFoldDB" id="A0A7S3LF65"/>
<feature type="chain" id="PRO_5030825229" evidence="1">
    <location>
        <begin position="19"/>
        <end position="232"/>
    </location>
</feature>
<evidence type="ECO:0000313" key="2">
    <source>
        <dbReference type="EMBL" id="CAE0419415.1"/>
    </source>
</evidence>
<organism evidence="2">
    <name type="scientific">Amphora coffeiformis</name>
    <dbReference type="NCBI Taxonomy" id="265554"/>
    <lineage>
        <taxon>Eukaryota</taxon>
        <taxon>Sar</taxon>
        <taxon>Stramenopiles</taxon>
        <taxon>Ochrophyta</taxon>
        <taxon>Bacillariophyta</taxon>
        <taxon>Bacillariophyceae</taxon>
        <taxon>Bacillariophycidae</taxon>
        <taxon>Thalassiophysales</taxon>
        <taxon>Catenulaceae</taxon>
        <taxon>Amphora</taxon>
    </lineage>
</organism>
<evidence type="ECO:0000256" key="1">
    <source>
        <dbReference type="SAM" id="SignalP"/>
    </source>
</evidence>
<accession>A0A7S3LF65</accession>
<feature type="signal peptide" evidence="1">
    <location>
        <begin position="1"/>
        <end position="18"/>
    </location>
</feature>
<sequence length="232" mass="25173">MKLTYAAVTALFISTVQSSKNLREQKNRKAQEDFDPCAFGPCCDGVPVAQAVGPFGDGPCPFDVAIEMLDFPGKEWDDEKFFQVQEKLSKGTKAIAFAGKRLGIGGGLKFTTVTNFNVAEGTCDFGESYTFDKPGTFQITEATYSDETETVGTESIFQSGNSLVVIDQDTSFDETGLFNTDTNTFYVFRGFVKSTSVFDFSSENPDDFSLETTYTSAKGKIVADVCGTIAPS</sequence>
<keyword evidence="1" id="KW-0732">Signal</keyword>
<name>A0A7S3LF65_9STRA</name>
<protein>
    <submittedName>
        <fullName evidence="2">Uncharacterized protein</fullName>
    </submittedName>
</protein>
<proteinExistence type="predicted"/>
<dbReference type="EMBL" id="HBIM01021839">
    <property type="protein sequence ID" value="CAE0419415.1"/>
    <property type="molecule type" value="Transcribed_RNA"/>
</dbReference>
<reference evidence="2" key="1">
    <citation type="submission" date="2021-01" db="EMBL/GenBank/DDBJ databases">
        <authorList>
            <person name="Corre E."/>
            <person name="Pelletier E."/>
            <person name="Niang G."/>
            <person name="Scheremetjew M."/>
            <person name="Finn R."/>
            <person name="Kale V."/>
            <person name="Holt S."/>
            <person name="Cochrane G."/>
            <person name="Meng A."/>
            <person name="Brown T."/>
            <person name="Cohen L."/>
        </authorList>
    </citation>
    <scope>NUCLEOTIDE SEQUENCE</scope>
    <source>
        <strain evidence="2">CCMP127</strain>
    </source>
</reference>